<keyword evidence="5" id="KW-1185">Reference proteome</keyword>
<name>A0A6C0FVE5_9BACL</name>
<evidence type="ECO:0000313" key="5">
    <source>
        <dbReference type="Proteomes" id="UP000476064"/>
    </source>
</evidence>
<dbReference type="InterPro" id="IPR048447">
    <property type="entry name" value="DUF1980_C"/>
</dbReference>
<evidence type="ECO:0000256" key="1">
    <source>
        <dbReference type="SAM" id="Phobius"/>
    </source>
</evidence>
<keyword evidence="1" id="KW-0812">Transmembrane</keyword>
<feature type="transmembrane region" description="Helical" evidence="1">
    <location>
        <begin position="12"/>
        <end position="33"/>
    </location>
</feature>
<gene>
    <name evidence="4" type="ORF">GXP70_04965</name>
</gene>
<feature type="transmembrane region" description="Helical" evidence="1">
    <location>
        <begin position="45"/>
        <end position="64"/>
    </location>
</feature>
<evidence type="ECO:0000313" key="4">
    <source>
        <dbReference type="EMBL" id="QHT59383.1"/>
    </source>
</evidence>
<dbReference type="NCBIfam" id="TIGR03943">
    <property type="entry name" value="TIGR03943 family putative permease subunit"/>
    <property type="match status" value="1"/>
</dbReference>
<keyword evidence="1" id="KW-0472">Membrane</keyword>
<dbReference type="InterPro" id="IPR052955">
    <property type="entry name" value="UPF0703_membrane_permease"/>
</dbReference>
<dbReference type="Pfam" id="PF09323">
    <property type="entry name" value="DUF1980"/>
    <property type="match status" value="1"/>
</dbReference>
<dbReference type="PANTHER" id="PTHR40047:SF1">
    <property type="entry name" value="UPF0703 PROTEIN YCGQ"/>
    <property type="match status" value="1"/>
</dbReference>
<feature type="transmembrane region" description="Helical" evidence="1">
    <location>
        <begin position="103"/>
        <end position="124"/>
    </location>
</feature>
<feature type="domain" description="DUF1980" evidence="2">
    <location>
        <begin position="16"/>
        <end position="133"/>
    </location>
</feature>
<organism evidence="4 5">
    <name type="scientific">Paenibacillus lycopersici</name>
    <dbReference type="NCBI Taxonomy" id="2704462"/>
    <lineage>
        <taxon>Bacteria</taxon>
        <taxon>Bacillati</taxon>
        <taxon>Bacillota</taxon>
        <taxon>Bacilli</taxon>
        <taxon>Bacillales</taxon>
        <taxon>Paenibacillaceae</taxon>
        <taxon>Paenibacillus</taxon>
    </lineage>
</organism>
<keyword evidence="1" id="KW-1133">Transmembrane helix</keyword>
<dbReference type="Proteomes" id="UP000476064">
    <property type="component" value="Chromosome"/>
</dbReference>
<proteinExistence type="predicted"/>
<dbReference type="EMBL" id="CP048209">
    <property type="protein sequence ID" value="QHT59383.1"/>
    <property type="molecule type" value="Genomic_DNA"/>
</dbReference>
<evidence type="ECO:0000259" key="3">
    <source>
        <dbReference type="Pfam" id="PF21537"/>
    </source>
</evidence>
<reference evidence="4 5" key="1">
    <citation type="submission" date="2020-01" db="EMBL/GenBank/DDBJ databases">
        <title>Paenibacillus sp. nov., isolated from tomato rhizosphere.</title>
        <authorList>
            <person name="Weon H.-Y."/>
            <person name="Lee S.A."/>
        </authorList>
    </citation>
    <scope>NUCLEOTIDE SEQUENCE [LARGE SCALE GENOMIC DNA]</scope>
    <source>
        <strain evidence="4 5">12200R-189</strain>
    </source>
</reference>
<dbReference type="InterPro" id="IPR048493">
    <property type="entry name" value="DUF1980_N"/>
</dbReference>
<feature type="domain" description="DUF1980" evidence="3">
    <location>
        <begin position="170"/>
        <end position="300"/>
    </location>
</feature>
<dbReference type="Pfam" id="PF21537">
    <property type="entry name" value="DUF1980_C"/>
    <property type="match status" value="1"/>
</dbReference>
<dbReference type="KEGG" id="plyc:GXP70_04965"/>
<protein>
    <submittedName>
        <fullName evidence="4">TIGR03943 family protein</fullName>
    </submittedName>
</protein>
<dbReference type="InterPro" id="IPR015402">
    <property type="entry name" value="DUF1980"/>
</dbReference>
<dbReference type="PANTHER" id="PTHR40047">
    <property type="entry name" value="UPF0703 PROTEIN YCGQ"/>
    <property type="match status" value="1"/>
</dbReference>
<evidence type="ECO:0000259" key="2">
    <source>
        <dbReference type="Pfam" id="PF09323"/>
    </source>
</evidence>
<dbReference type="AlphaFoldDB" id="A0A6C0FVE5"/>
<sequence length="308" mass="33397">MIRWKPAHAEAFDHAFRGLILVGFAALIVGLWRTGDMQLYIAPSLVPYVVAASLVLLALAGSQFRLAALSLRTRVIVCGCGHDHAPVSAVSPQSRTLLRKGGLYGLFLLPLLLGAALPSTAFAGSLAAGKGMNMGAAPVDDGKADLTLVELEGNTDPALKELFRTQPNNLDYAKLGILLYQQDTIEMKDQWFIEKLEAINRFVDNFQGKPIQITGFVYRDKQLAGEQFIVGRMAMTHCIADIAPYGMIVETPDADDYANDAWVTVTGTIGKTQLGAREIMKIVATEIKTAQPSAVPYVYPDINFASKL</sequence>
<dbReference type="RefSeq" id="WP_162355449.1">
    <property type="nucleotide sequence ID" value="NZ_CP048209.1"/>
</dbReference>
<accession>A0A6C0FVE5</accession>